<proteinExistence type="predicted"/>
<sequence length="98" mass="11399">MVINEQLQSLLERTKAFSSCQVLYGDAETRTPHAERKKNHFWSARALRVENIRPEFSTLRPLDSKEEGTSPRRYEFQGCSHRGGHFWLSDIRGYGNQS</sequence>
<name>A0AAQ4DJA4_AMBAM</name>
<dbReference type="EMBL" id="JARKHS020029989">
    <property type="protein sequence ID" value="KAK8762544.1"/>
    <property type="molecule type" value="Genomic_DNA"/>
</dbReference>
<keyword evidence="2" id="KW-1185">Reference proteome</keyword>
<protein>
    <submittedName>
        <fullName evidence="1">Uncharacterized protein</fullName>
    </submittedName>
</protein>
<evidence type="ECO:0000313" key="1">
    <source>
        <dbReference type="EMBL" id="KAK8762544.1"/>
    </source>
</evidence>
<evidence type="ECO:0000313" key="2">
    <source>
        <dbReference type="Proteomes" id="UP001321473"/>
    </source>
</evidence>
<comment type="caution">
    <text evidence="1">The sequence shown here is derived from an EMBL/GenBank/DDBJ whole genome shotgun (WGS) entry which is preliminary data.</text>
</comment>
<organism evidence="1 2">
    <name type="scientific">Amblyomma americanum</name>
    <name type="common">Lone star tick</name>
    <dbReference type="NCBI Taxonomy" id="6943"/>
    <lineage>
        <taxon>Eukaryota</taxon>
        <taxon>Metazoa</taxon>
        <taxon>Ecdysozoa</taxon>
        <taxon>Arthropoda</taxon>
        <taxon>Chelicerata</taxon>
        <taxon>Arachnida</taxon>
        <taxon>Acari</taxon>
        <taxon>Parasitiformes</taxon>
        <taxon>Ixodida</taxon>
        <taxon>Ixodoidea</taxon>
        <taxon>Ixodidae</taxon>
        <taxon>Amblyomminae</taxon>
        <taxon>Amblyomma</taxon>
    </lineage>
</organism>
<dbReference type="AlphaFoldDB" id="A0AAQ4DJA4"/>
<accession>A0AAQ4DJA4</accession>
<reference evidence="1 2" key="1">
    <citation type="journal article" date="2023" name="Arcadia Sci">
        <title>De novo assembly of a long-read Amblyomma americanum tick genome.</title>
        <authorList>
            <person name="Chou S."/>
            <person name="Poskanzer K.E."/>
            <person name="Rollins M."/>
            <person name="Thuy-Boun P.S."/>
        </authorList>
    </citation>
    <scope>NUCLEOTIDE SEQUENCE [LARGE SCALE GENOMIC DNA]</scope>
    <source>
        <strain evidence="1">F_SG_1</strain>
        <tissue evidence="1">Salivary glands</tissue>
    </source>
</reference>
<gene>
    <name evidence="1" type="ORF">V5799_026188</name>
</gene>
<dbReference type="Proteomes" id="UP001321473">
    <property type="component" value="Unassembled WGS sequence"/>
</dbReference>